<dbReference type="AlphaFoldDB" id="A0A0F9FLK2"/>
<gene>
    <name evidence="1" type="ORF">LCGC14_1936620</name>
</gene>
<name>A0A0F9FLK2_9ZZZZ</name>
<dbReference type="EMBL" id="LAZR01020885">
    <property type="protein sequence ID" value="KKL87244.1"/>
    <property type="molecule type" value="Genomic_DNA"/>
</dbReference>
<comment type="caution">
    <text evidence="1">The sequence shown here is derived from an EMBL/GenBank/DDBJ whole genome shotgun (WGS) entry which is preliminary data.</text>
</comment>
<organism evidence="1">
    <name type="scientific">marine sediment metagenome</name>
    <dbReference type="NCBI Taxonomy" id="412755"/>
    <lineage>
        <taxon>unclassified sequences</taxon>
        <taxon>metagenomes</taxon>
        <taxon>ecological metagenomes</taxon>
    </lineage>
</organism>
<protein>
    <submittedName>
        <fullName evidence="1">Uncharacterized protein</fullName>
    </submittedName>
</protein>
<sequence>MYFESTITEKSCGESHDNHYLIEADDFDSALKKVKQYATDWYEDAEVTYNEEEGCLSFFNGEVTLTVSDPVKTTLEKYFERIKETYLIK</sequence>
<evidence type="ECO:0000313" key="1">
    <source>
        <dbReference type="EMBL" id="KKL87244.1"/>
    </source>
</evidence>
<reference evidence="1" key="1">
    <citation type="journal article" date="2015" name="Nature">
        <title>Complex archaea that bridge the gap between prokaryotes and eukaryotes.</title>
        <authorList>
            <person name="Spang A."/>
            <person name="Saw J.H."/>
            <person name="Jorgensen S.L."/>
            <person name="Zaremba-Niedzwiedzka K."/>
            <person name="Martijn J."/>
            <person name="Lind A.E."/>
            <person name="van Eijk R."/>
            <person name="Schleper C."/>
            <person name="Guy L."/>
            <person name="Ettema T.J."/>
        </authorList>
    </citation>
    <scope>NUCLEOTIDE SEQUENCE</scope>
</reference>
<proteinExistence type="predicted"/>
<accession>A0A0F9FLK2</accession>